<organism evidence="2 3">
    <name type="scientific">Portunus trituberculatus</name>
    <name type="common">Swimming crab</name>
    <name type="synonym">Neptunus trituberculatus</name>
    <dbReference type="NCBI Taxonomy" id="210409"/>
    <lineage>
        <taxon>Eukaryota</taxon>
        <taxon>Metazoa</taxon>
        <taxon>Ecdysozoa</taxon>
        <taxon>Arthropoda</taxon>
        <taxon>Crustacea</taxon>
        <taxon>Multicrustacea</taxon>
        <taxon>Malacostraca</taxon>
        <taxon>Eumalacostraca</taxon>
        <taxon>Eucarida</taxon>
        <taxon>Decapoda</taxon>
        <taxon>Pleocyemata</taxon>
        <taxon>Brachyura</taxon>
        <taxon>Eubrachyura</taxon>
        <taxon>Portunoidea</taxon>
        <taxon>Portunidae</taxon>
        <taxon>Portuninae</taxon>
        <taxon>Portunus</taxon>
    </lineage>
</organism>
<feature type="compositionally biased region" description="Low complexity" evidence="1">
    <location>
        <begin position="36"/>
        <end position="52"/>
    </location>
</feature>
<sequence length="67" mass="7713">MNHVKVRLRITTEQHQTRQGIPRRQPASPGRHNIYSTLSRRSTTSRAASNLSVPKERQESQSINPKH</sequence>
<dbReference type="Proteomes" id="UP000324222">
    <property type="component" value="Unassembled WGS sequence"/>
</dbReference>
<keyword evidence="3" id="KW-1185">Reference proteome</keyword>
<name>A0A5B7J4P9_PORTR</name>
<reference evidence="2 3" key="1">
    <citation type="submission" date="2019-05" db="EMBL/GenBank/DDBJ databases">
        <title>Another draft genome of Portunus trituberculatus and its Hox gene families provides insights of decapod evolution.</title>
        <authorList>
            <person name="Jeong J.-H."/>
            <person name="Song I."/>
            <person name="Kim S."/>
            <person name="Choi T."/>
            <person name="Kim D."/>
            <person name="Ryu S."/>
            <person name="Kim W."/>
        </authorList>
    </citation>
    <scope>NUCLEOTIDE SEQUENCE [LARGE SCALE GENOMIC DNA]</scope>
    <source>
        <tissue evidence="2">Muscle</tissue>
    </source>
</reference>
<gene>
    <name evidence="2" type="ORF">E2C01_087887</name>
</gene>
<evidence type="ECO:0000313" key="2">
    <source>
        <dbReference type="EMBL" id="MPC92781.1"/>
    </source>
</evidence>
<feature type="region of interest" description="Disordered" evidence="1">
    <location>
        <begin position="1"/>
        <end position="67"/>
    </location>
</feature>
<dbReference type="AlphaFoldDB" id="A0A5B7J4P9"/>
<evidence type="ECO:0000313" key="3">
    <source>
        <dbReference type="Proteomes" id="UP000324222"/>
    </source>
</evidence>
<dbReference type="EMBL" id="VSRR010092470">
    <property type="protein sequence ID" value="MPC92781.1"/>
    <property type="molecule type" value="Genomic_DNA"/>
</dbReference>
<protein>
    <submittedName>
        <fullName evidence="2">Uncharacterized protein</fullName>
    </submittedName>
</protein>
<comment type="caution">
    <text evidence="2">The sequence shown here is derived from an EMBL/GenBank/DDBJ whole genome shotgun (WGS) entry which is preliminary data.</text>
</comment>
<proteinExistence type="predicted"/>
<evidence type="ECO:0000256" key="1">
    <source>
        <dbReference type="SAM" id="MobiDB-lite"/>
    </source>
</evidence>
<accession>A0A5B7J4P9</accession>